<comment type="caution">
    <text evidence="3">The sequence shown here is derived from an EMBL/GenBank/DDBJ whole genome shotgun (WGS) entry which is preliminary data.</text>
</comment>
<feature type="non-terminal residue" evidence="3">
    <location>
        <position position="1"/>
    </location>
</feature>
<feature type="non-terminal residue" evidence="3">
    <location>
        <position position="260"/>
    </location>
</feature>
<protein>
    <recommendedName>
        <fullName evidence="2">Peptidase S9 prolyl oligopeptidase catalytic domain-containing protein</fullName>
    </recommendedName>
</protein>
<dbReference type="InterPro" id="IPR001375">
    <property type="entry name" value="Peptidase_S9_cat"/>
</dbReference>
<reference evidence="3" key="1">
    <citation type="journal article" date="2014" name="Front. Microbiol.">
        <title>High frequency of phylogenetically diverse reductive dehalogenase-homologous genes in deep subseafloor sedimentary metagenomes.</title>
        <authorList>
            <person name="Kawai M."/>
            <person name="Futagami T."/>
            <person name="Toyoda A."/>
            <person name="Takaki Y."/>
            <person name="Nishi S."/>
            <person name="Hori S."/>
            <person name="Arai W."/>
            <person name="Tsubouchi T."/>
            <person name="Morono Y."/>
            <person name="Uchiyama I."/>
            <person name="Ito T."/>
            <person name="Fujiyama A."/>
            <person name="Inagaki F."/>
            <person name="Takami H."/>
        </authorList>
    </citation>
    <scope>NUCLEOTIDE SEQUENCE</scope>
    <source>
        <strain evidence="3">Expedition CK06-06</strain>
    </source>
</reference>
<dbReference type="PROSITE" id="PS00708">
    <property type="entry name" value="PRO_ENDOPEP_SER"/>
    <property type="match status" value="1"/>
</dbReference>
<dbReference type="InterPro" id="IPR002471">
    <property type="entry name" value="Pept_S9_AS"/>
</dbReference>
<sequence>QDLVKPQQVIFKALDGLKIHGQLFLPKGAKSRDKRPAAIFMHGGPIRQMLIGWHSRGYYHGAYALNQYLAYKGYVVLAVNYRSGIGYGYDFRRAPDQGPRGASEYQDIVAAGQYLQKRPEVDPSKIGLWGGSYGGYLTALGLARDSELFAAGVDLHGVHDWSLRGRRREGGGWGISGEDLMSSAYQSSPVADVYYWSSPVLFIHGDDDRNVDFIQTTDLVQRLRKLGKAHIEILVFPDEVHGFLRHDIWLKVYKATADFF</sequence>
<dbReference type="SUPFAM" id="SSF53474">
    <property type="entry name" value="alpha/beta-Hydrolases"/>
    <property type="match status" value="1"/>
</dbReference>
<keyword evidence="1" id="KW-0378">Hydrolase</keyword>
<name>X1V8R7_9ZZZZ</name>
<dbReference type="GO" id="GO:0004252">
    <property type="term" value="F:serine-type endopeptidase activity"/>
    <property type="evidence" value="ECO:0007669"/>
    <property type="project" value="InterPro"/>
</dbReference>
<dbReference type="AlphaFoldDB" id="X1V8R7"/>
<dbReference type="Pfam" id="PF00326">
    <property type="entry name" value="Peptidase_S9"/>
    <property type="match status" value="1"/>
</dbReference>
<dbReference type="PANTHER" id="PTHR42776:SF27">
    <property type="entry name" value="DIPEPTIDYL PEPTIDASE FAMILY MEMBER 6"/>
    <property type="match status" value="1"/>
</dbReference>
<organism evidence="3">
    <name type="scientific">marine sediment metagenome</name>
    <dbReference type="NCBI Taxonomy" id="412755"/>
    <lineage>
        <taxon>unclassified sequences</taxon>
        <taxon>metagenomes</taxon>
        <taxon>ecological metagenomes</taxon>
    </lineage>
</organism>
<evidence type="ECO:0000259" key="2">
    <source>
        <dbReference type="Pfam" id="PF00326"/>
    </source>
</evidence>
<gene>
    <name evidence="3" type="ORF">S12H4_41784</name>
</gene>
<dbReference type="GO" id="GO:0006508">
    <property type="term" value="P:proteolysis"/>
    <property type="evidence" value="ECO:0007669"/>
    <property type="project" value="InterPro"/>
</dbReference>
<dbReference type="EMBL" id="BARW01025495">
    <property type="protein sequence ID" value="GAJ09236.1"/>
    <property type="molecule type" value="Genomic_DNA"/>
</dbReference>
<feature type="domain" description="Peptidase S9 prolyl oligopeptidase catalytic" evidence="2">
    <location>
        <begin position="67"/>
        <end position="260"/>
    </location>
</feature>
<dbReference type="InterPro" id="IPR029058">
    <property type="entry name" value="AB_hydrolase_fold"/>
</dbReference>
<accession>X1V8R7</accession>
<evidence type="ECO:0000313" key="3">
    <source>
        <dbReference type="EMBL" id="GAJ09236.1"/>
    </source>
</evidence>
<proteinExistence type="predicted"/>
<dbReference type="PANTHER" id="PTHR42776">
    <property type="entry name" value="SERINE PEPTIDASE S9 FAMILY MEMBER"/>
    <property type="match status" value="1"/>
</dbReference>
<dbReference type="Gene3D" id="3.40.50.1820">
    <property type="entry name" value="alpha/beta hydrolase"/>
    <property type="match status" value="1"/>
</dbReference>
<evidence type="ECO:0000256" key="1">
    <source>
        <dbReference type="ARBA" id="ARBA00022801"/>
    </source>
</evidence>